<proteinExistence type="predicted"/>
<dbReference type="Pfam" id="PF12937">
    <property type="entry name" value="F-box-like"/>
    <property type="match status" value="1"/>
</dbReference>
<dbReference type="InterPro" id="IPR032675">
    <property type="entry name" value="LRR_dom_sf"/>
</dbReference>
<evidence type="ECO:0000259" key="1">
    <source>
        <dbReference type="Pfam" id="PF12937"/>
    </source>
</evidence>
<sequence>MQHLVPNRPMTNGHLLRLPAEIWQHIFTFLPLSLPAFSTGADHRTPLTARPRDVIDTLLSVSCTCRHFRALTYACPILWTSLHILLPGLPSASRVERYFLLSGSLGVAVHICVLDAQQELSEGVVSTLAAHCDKLTHLRVLGPSWAPPRLEMNGRAAFILQQVRSTALRSFSLQDVAICVRCRHSLLHLLLVSMELEQLHLDIPLLLPPILVSANALGKLTRAVVSAHLLAELLMLGLQPPLEELELHGLGIYVRYRLPLAPEDDPFLHVPFGGSLRTLRVVDTLPDEYLFRFLAHTPCIEDLTLLACQSGSTLLEHLSSPSLLPSLRHLRIEWGTFSDEDAFGLLRARGGLKMTARGCWGTTKILGEWLAREGRGTWEDISRPMTWTS</sequence>
<dbReference type="InterPro" id="IPR001810">
    <property type="entry name" value="F-box_dom"/>
</dbReference>
<feature type="domain" description="F-box" evidence="1">
    <location>
        <begin position="16"/>
        <end position="84"/>
    </location>
</feature>
<dbReference type="Gene3D" id="3.80.10.10">
    <property type="entry name" value="Ribonuclease Inhibitor"/>
    <property type="match status" value="1"/>
</dbReference>
<keyword evidence="3" id="KW-1185">Reference proteome</keyword>
<reference evidence="2 3" key="1">
    <citation type="journal article" date="2016" name="Mol. Biol. Evol.">
        <title>Comparative Genomics of Early-Diverging Mushroom-Forming Fungi Provides Insights into the Origins of Lignocellulose Decay Capabilities.</title>
        <authorList>
            <person name="Nagy L.G."/>
            <person name="Riley R."/>
            <person name="Tritt A."/>
            <person name="Adam C."/>
            <person name="Daum C."/>
            <person name="Floudas D."/>
            <person name="Sun H."/>
            <person name="Yadav J.S."/>
            <person name="Pangilinan J."/>
            <person name="Larsson K.H."/>
            <person name="Matsuura K."/>
            <person name="Barry K."/>
            <person name="Labutti K."/>
            <person name="Kuo R."/>
            <person name="Ohm R.A."/>
            <person name="Bhattacharya S.S."/>
            <person name="Shirouzu T."/>
            <person name="Yoshinaga Y."/>
            <person name="Martin F.M."/>
            <person name="Grigoriev I.V."/>
            <person name="Hibbett D.S."/>
        </authorList>
    </citation>
    <scope>NUCLEOTIDE SEQUENCE [LARGE SCALE GENOMIC DNA]</scope>
    <source>
        <strain evidence="2 3">TUFC12733</strain>
    </source>
</reference>
<evidence type="ECO:0000313" key="2">
    <source>
        <dbReference type="EMBL" id="KZO95067.1"/>
    </source>
</evidence>
<evidence type="ECO:0000313" key="3">
    <source>
        <dbReference type="Proteomes" id="UP000076738"/>
    </source>
</evidence>
<dbReference type="EMBL" id="KV417291">
    <property type="protein sequence ID" value="KZO95067.1"/>
    <property type="molecule type" value="Genomic_DNA"/>
</dbReference>
<name>A0A167KVV5_CALVF</name>
<dbReference type="AlphaFoldDB" id="A0A167KVV5"/>
<dbReference type="SUPFAM" id="SSF52047">
    <property type="entry name" value="RNI-like"/>
    <property type="match status" value="1"/>
</dbReference>
<dbReference type="Proteomes" id="UP000076738">
    <property type="component" value="Unassembled WGS sequence"/>
</dbReference>
<organism evidence="2 3">
    <name type="scientific">Calocera viscosa (strain TUFC12733)</name>
    <dbReference type="NCBI Taxonomy" id="1330018"/>
    <lineage>
        <taxon>Eukaryota</taxon>
        <taxon>Fungi</taxon>
        <taxon>Dikarya</taxon>
        <taxon>Basidiomycota</taxon>
        <taxon>Agaricomycotina</taxon>
        <taxon>Dacrymycetes</taxon>
        <taxon>Dacrymycetales</taxon>
        <taxon>Dacrymycetaceae</taxon>
        <taxon>Calocera</taxon>
    </lineage>
</organism>
<accession>A0A167KVV5</accession>
<gene>
    <name evidence="2" type="ORF">CALVIDRAFT_538528</name>
</gene>
<dbReference type="Gene3D" id="1.20.1280.50">
    <property type="match status" value="1"/>
</dbReference>
<protein>
    <recommendedName>
        <fullName evidence="1">F-box domain-containing protein</fullName>
    </recommendedName>
</protein>